<dbReference type="InterPro" id="IPR000014">
    <property type="entry name" value="PAS"/>
</dbReference>
<dbReference type="SMART" id="SM00283">
    <property type="entry name" value="MA"/>
    <property type="match status" value="1"/>
</dbReference>
<proteinExistence type="predicted"/>
<evidence type="ECO:0000256" key="1">
    <source>
        <dbReference type="ARBA" id="ARBA00023224"/>
    </source>
</evidence>
<evidence type="ECO:0000259" key="4">
    <source>
        <dbReference type="PROSITE" id="PS50111"/>
    </source>
</evidence>
<dbReference type="PROSITE" id="PS50113">
    <property type="entry name" value="PAC"/>
    <property type="match status" value="2"/>
</dbReference>
<dbReference type="InterPro" id="IPR004089">
    <property type="entry name" value="MCPsignal_dom"/>
</dbReference>
<dbReference type="InterPro" id="IPR000700">
    <property type="entry name" value="PAS-assoc_C"/>
</dbReference>
<evidence type="ECO:0000259" key="5">
    <source>
        <dbReference type="PROSITE" id="PS50112"/>
    </source>
</evidence>
<organism evidence="7 8">
    <name type="scientific">Chromohalobacter japonicus</name>
    <dbReference type="NCBI Taxonomy" id="223900"/>
    <lineage>
        <taxon>Bacteria</taxon>
        <taxon>Pseudomonadati</taxon>
        <taxon>Pseudomonadota</taxon>
        <taxon>Gammaproteobacteria</taxon>
        <taxon>Oceanospirillales</taxon>
        <taxon>Halomonadaceae</taxon>
        <taxon>Chromohalobacter</taxon>
    </lineage>
</organism>
<dbReference type="GO" id="GO:0007165">
    <property type="term" value="P:signal transduction"/>
    <property type="evidence" value="ECO:0007669"/>
    <property type="project" value="UniProtKB-KW"/>
</dbReference>
<feature type="compositionally biased region" description="Basic and acidic residues" evidence="3">
    <location>
        <begin position="427"/>
        <end position="436"/>
    </location>
</feature>
<evidence type="ECO:0000313" key="7">
    <source>
        <dbReference type="EMBL" id="OLO10313.1"/>
    </source>
</evidence>
<dbReference type="SUPFAM" id="SSF55785">
    <property type="entry name" value="PYP-like sensor domain (PAS domain)"/>
    <property type="match status" value="2"/>
</dbReference>
<dbReference type="PANTHER" id="PTHR24422:SF10">
    <property type="entry name" value="CHEMOTAXIS PROTEIN METHYLTRANSFERASE 2"/>
    <property type="match status" value="1"/>
</dbReference>
<dbReference type="InterPro" id="IPR013655">
    <property type="entry name" value="PAS_fold_3"/>
</dbReference>
<feature type="domain" description="PAS" evidence="5">
    <location>
        <begin position="128"/>
        <end position="174"/>
    </location>
</feature>
<evidence type="ECO:0000259" key="6">
    <source>
        <dbReference type="PROSITE" id="PS50113"/>
    </source>
</evidence>
<dbReference type="SUPFAM" id="SSF58104">
    <property type="entry name" value="Methyl-accepting chemotaxis protein (MCP) signaling domain"/>
    <property type="match status" value="1"/>
</dbReference>
<name>A0A1Q8T9F7_9GAMM</name>
<gene>
    <name evidence="7" type="ORF">BTW10_15655</name>
</gene>
<dbReference type="EMBL" id="MSDQ01000039">
    <property type="protein sequence ID" value="OLO10313.1"/>
    <property type="molecule type" value="Genomic_DNA"/>
</dbReference>
<dbReference type="InterPro" id="IPR050903">
    <property type="entry name" value="Bact_Chemotaxis_MeTrfase"/>
</dbReference>
<protein>
    <submittedName>
        <fullName evidence="7">Pili assembly chaperone</fullName>
    </submittedName>
</protein>
<dbReference type="Proteomes" id="UP000186806">
    <property type="component" value="Unassembled WGS sequence"/>
</dbReference>
<dbReference type="SMART" id="SM00086">
    <property type="entry name" value="PAC"/>
    <property type="match status" value="2"/>
</dbReference>
<dbReference type="RefSeq" id="WP_075370209.1">
    <property type="nucleotide sequence ID" value="NZ_MSDQ01000039.1"/>
</dbReference>
<dbReference type="CDD" id="cd00130">
    <property type="entry name" value="PAS"/>
    <property type="match status" value="2"/>
</dbReference>
<dbReference type="Pfam" id="PF00015">
    <property type="entry name" value="MCPsignal"/>
    <property type="match status" value="1"/>
</dbReference>
<dbReference type="InterPro" id="IPR004090">
    <property type="entry name" value="Chemotax_Me-accpt_rcpt"/>
</dbReference>
<feature type="domain" description="PAC" evidence="6">
    <location>
        <begin position="204"/>
        <end position="256"/>
    </location>
</feature>
<dbReference type="GO" id="GO:0006935">
    <property type="term" value="P:chemotaxis"/>
    <property type="evidence" value="ECO:0007669"/>
    <property type="project" value="InterPro"/>
</dbReference>
<comment type="caution">
    <text evidence="7">The sequence shown here is derived from an EMBL/GenBank/DDBJ whole genome shotgun (WGS) entry which is preliminary data.</text>
</comment>
<dbReference type="PROSITE" id="PS50111">
    <property type="entry name" value="CHEMOTAXIS_TRANSDUC_2"/>
    <property type="match status" value="1"/>
</dbReference>
<accession>A0A1Q8T9F7</accession>
<keyword evidence="8" id="KW-1185">Reference proteome</keyword>
<dbReference type="Pfam" id="PF08447">
    <property type="entry name" value="PAS_3"/>
    <property type="match status" value="2"/>
</dbReference>
<dbReference type="NCBIfam" id="TIGR00229">
    <property type="entry name" value="sensory_box"/>
    <property type="match status" value="2"/>
</dbReference>
<dbReference type="PRINTS" id="PR00260">
    <property type="entry name" value="CHEMTRNSDUCR"/>
</dbReference>
<sequence>MAHFRQHRRDVATLEALDRATAIIHFHPDGTVLDANANFLKITGYRLDELQGRHHRLLCEPAHARSTAYRDFWRRLAQGEHMTGRYKRIGKEERTVWLEASYTPIIGRSGEVKRVVKTASDITDKVRAENDMRSRLDALDRSTAIIEFTPAGDILTANANFLGTVGYRLEEVVGAHHRLFCETEYASSQAYRDFWTRLNTGEFIAGEFKRLDSRGRTLWLEATYNPVFDGDGNLYKIIKFATDITQRIERHQAESDSARMAYRISTDTDVSATDGARIIGEAVEEIRHIEARIRHTSTVIDELTRRSQDINAVIENIQQITEQTNLLALNAAIEAARAGENGRGFAVVAREVRELSTRTAHATRDIVSTIDTLRELTQQADAGMRDCLSGVESGVQRAEDAGKTIQRIRQGANQVVAAIERFSATLDDEHRDEPRPAHPSPRAVAPLPATA</sequence>
<feature type="domain" description="Methyl-accepting transducer" evidence="4">
    <location>
        <begin position="241"/>
        <end position="448"/>
    </location>
</feature>
<evidence type="ECO:0000313" key="8">
    <source>
        <dbReference type="Proteomes" id="UP000186806"/>
    </source>
</evidence>
<dbReference type="Gene3D" id="1.10.287.950">
    <property type="entry name" value="Methyl-accepting chemotaxis protein"/>
    <property type="match status" value="1"/>
</dbReference>
<keyword evidence="1 2" id="KW-0807">Transducer</keyword>
<dbReference type="Gene3D" id="3.30.450.20">
    <property type="entry name" value="PAS domain"/>
    <property type="match status" value="2"/>
</dbReference>
<feature type="region of interest" description="Disordered" evidence="3">
    <location>
        <begin position="425"/>
        <end position="451"/>
    </location>
</feature>
<dbReference type="InterPro" id="IPR001610">
    <property type="entry name" value="PAC"/>
</dbReference>
<feature type="domain" description="PAS" evidence="5">
    <location>
        <begin position="23"/>
        <end position="53"/>
    </location>
</feature>
<reference evidence="7 8" key="1">
    <citation type="submission" date="2016-12" db="EMBL/GenBank/DDBJ databases">
        <title>Draft genome sequences of strains Salinicola socius SMB35, Salinicola sp. MH3R3-1 and Chromohalobacter sp. SMB17 from the Verkhnekamsk potash mining region of Russia.</title>
        <authorList>
            <person name="Mavrodi D.V."/>
            <person name="Olsson B.E."/>
            <person name="Korsakova E.S."/>
            <person name="Pyankova A."/>
            <person name="Mavrodi O.V."/>
            <person name="Plotnikova E.G."/>
        </authorList>
    </citation>
    <scope>NUCLEOTIDE SEQUENCE [LARGE SCALE GENOMIC DNA]</scope>
    <source>
        <strain evidence="7 8">SMB17</strain>
    </source>
</reference>
<evidence type="ECO:0000256" key="3">
    <source>
        <dbReference type="SAM" id="MobiDB-lite"/>
    </source>
</evidence>
<dbReference type="AlphaFoldDB" id="A0A1Q8T9F7"/>
<evidence type="ECO:0000256" key="2">
    <source>
        <dbReference type="PROSITE-ProRule" id="PRU00284"/>
    </source>
</evidence>
<dbReference type="SMART" id="SM00091">
    <property type="entry name" value="PAS"/>
    <property type="match status" value="2"/>
</dbReference>
<dbReference type="GO" id="GO:0016020">
    <property type="term" value="C:membrane"/>
    <property type="evidence" value="ECO:0007669"/>
    <property type="project" value="InterPro"/>
</dbReference>
<dbReference type="GO" id="GO:0004888">
    <property type="term" value="F:transmembrane signaling receptor activity"/>
    <property type="evidence" value="ECO:0007669"/>
    <property type="project" value="InterPro"/>
</dbReference>
<dbReference type="PROSITE" id="PS50112">
    <property type="entry name" value="PAS"/>
    <property type="match status" value="2"/>
</dbReference>
<dbReference type="PANTHER" id="PTHR24422">
    <property type="entry name" value="CHEMOTAXIS PROTEIN METHYLTRANSFERASE"/>
    <property type="match status" value="1"/>
</dbReference>
<dbReference type="InterPro" id="IPR035965">
    <property type="entry name" value="PAS-like_dom_sf"/>
</dbReference>
<feature type="domain" description="PAC" evidence="6">
    <location>
        <begin position="82"/>
        <end position="134"/>
    </location>
</feature>